<reference evidence="3" key="1">
    <citation type="submission" date="2016-10" db="EMBL/GenBank/DDBJ databases">
        <authorList>
            <person name="Varghese N."/>
            <person name="Submissions S."/>
        </authorList>
    </citation>
    <scope>NUCLEOTIDE SEQUENCE [LARGE SCALE GENOMIC DNA]</scope>
    <source>
        <strain evidence="3">CGMCC 4.578</strain>
    </source>
</reference>
<organism evidence="2 3">
    <name type="scientific">Lentzea flaviverrucosa</name>
    <dbReference type="NCBI Taxonomy" id="200379"/>
    <lineage>
        <taxon>Bacteria</taxon>
        <taxon>Bacillati</taxon>
        <taxon>Actinomycetota</taxon>
        <taxon>Actinomycetes</taxon>
        <taxon>Pseudonocardiales</taxon>
        <taxon>Pseudonocardiaceae</taxon>
        <taxon>Lentzea</taxon>
    </lineage>
</organism>
<name>A0A1H9F5K9_9PSEU</name>
<dbReference type="AlphaFoldDB" id="A0A1H9F5K9"/>
<evidence type="ECO:0000313" key="2">
    <source>
        <dbReference type="EMBL" id="SEQ33274.1"/>
    </source>
</evidence>
<gene>
    <name evidence="2" type="ORF">SAMN05216195_102167</name>
</gene>
<keyword evidence="1" id="KW-0732">Signal</keyword>
<sequence length="215" mass="22329">MRTRARLALLPLAAAMLIGVAAGPATAATTVTLDTGHVDVIGIAFEDNQFDVHVHDEGTDTEYAPSQVRIAVKPEARTEAPNDPAYAFLGAPGSPVWVLPQVEDPQLLWPGIATEEIQPGLFAGDTLTVKIECVSGPAGFSIFTTDPVGAPTVLVDSGNGLPDSISVPAASHLHANWAFEAAGNYTVTVRVSGTLAATGKKVTSALATYRFKVIA</sequence>
<dbReference type="RefSeq" id="WP_090063790.1">
    <property type="nucleotide sequence ID" value="NZ_FOFT01000002.1"/>
</dbReference>
<protein>
    <submittedName>
        <fullName evidence="2">Surface-anchored protein</fullName>
    </submittedName>
</protein>
<feature type="chain" id="PRO_5011514447" evidence="1">
    <location>
        <begin position="28"/>
        <end position="215"/>
    </location>
</feature>
<accession>A0A1H9F5K9</accession>
<dbReference type="OrthoDB" id="4424311at2"/>
<dbReference type="NCBIfam" id="NF038134">
    <property type="entry name" value="choice_anch_M"/>
    <property type="match status" value="1"/>
</dbReference>
<keyword evidence="3" id="KW-1185">Reference proteome</keyword>
<evidence type="ECO:0000256" key="1">
    <source>
        <dbReference type="SAM" id="SignalP"/>
    </source>
</evidence>
<dbReference type="EMBL" id="FOFT01000002">
    <property type="protein sequence ID" value="SEQ33274.1"/>
    <property type="molecule type" value="Genomic_DNA"/>
</dbReference>
<dbReference type="NCBIfam" id="TIGR03769">
    <property type="entry name" value="P_ac_wall_RPT"/>
    <property type="match status" value="1"/>
</dbReference>
<evidence type="ECO:0000313" key="3">
    <source>
        <dbReference type="Proteomes" id="UP000199028"/>
    </source>
</evidence>
<dbReference type="InterPro" id="IPR022435">
    <property type="entry name" value="Surface-anchored_actinobac"/>
</dbReference>
<feature type="signal peptide" evidence="1">
    <location>
        <begin position="1"/>
        <end position="27"/>
    </location>
</feature>
<proteinExistence type="predicted"/>
<dbReference type="Proteomes" id="UP000199028">
    <property type="component" value="Unassembled WGS sequence"/>
</dbReference>